<comment type="similarity">
    <text evidence="2 6">Belongs to the gamma-glutamylcyclotransferase family.</text>
</comment>
<evidence type="ECO:0000313" key="9">
    <source>
        <dbReference type="Proteomes" id="UP001174136"/>
    </source>
</evidence>
<dbReference type="EMBL" id="JAOPHQ010003695">
    <property type="protein sequence ID" value="KAK0142434.1"/>
    <property type="molecule type" value="Genomic_DNA"/>
</dbReference>
<evidence type="ECO:0000256" key="2">
    <source>
        <dbReference type="ARBA" id="ARBA00008861"/>
    </source>
</evidence>
<evidence type="ECO:0000256" key="4">
    <source>
        <dbReference type="ARBA" id="ARBA00057733"/>
    </source>
</evidence>
<dbReference type="InterPro" id="IPR039126">
    <property type="entry name" value="GGACT"/>
</dbReference>
<accession>A0AA47MLU9</accession>
<evidence type="ECO:0000313" key="8">
    <source>
        <dbReference type="EMBL" id="KAK0142434.1"/>
    </source>
</evidence>
<dbReference type="InterPro" id="IPR009288">
    <property type="entry name" value="AIG2-like_dom"/>
</dbReference>
<feature type="domain" description="Gamma-glutamylcyclotransferase AIG2-like" evidence="7">
    <location>
        <begin position="50"/>
        <end position="175"/>
    </location>
</feature>
<comment type="function">
    <text evidence="4">May contribute to degradation of proteins cross-linked by transglutaminases by degrading the cross-link between a lysine and a glutamic acid residue. Catalyzes the formation of 5-oxo-L-proline from L-gamma-glutamyl-L-epsilon-lysine.</text>
</comment>
<evidence type="ECO:0000256" key="3">
    <source>
        <dbReference type="ARBA" id="ARBA00023239"/>
    </source>
</evidence>
<dbReference type="PANTHER" id="PTHR12510:SF4">
    <property type="entry name" value="GAMMA-GLUTAMYLAMINECYCLOTRANSFERASE"/>
    <property type="match status" value="1"/>
</dbReference>
<evidence type="ECO:0000256" key="1">
    <source>
        <dbReference type="ARBA" id="ARBA00001684"/>
    </source>
</evidence>
<dbReference type="InterPro" id="IPR036568">
    <property type="entry name" value="GGCT-like_sf"/>
</dbReference>
<dbReference type="AlphaFoldDB" id="A0AA47MLU9"/>
<dbReference type="Gene3D" id="3.10.490.10">
    <property type="entry name" value="Gamma-glutamyl cyclotransferase-like"/>
    <property type="match status" value="1"/>
</dbReference>
<dbReference type="SUPFAM" id="SSF110857">
    <property type="entry name" value="Gamma-glutamyl cyclotransferase-like"/>
    <property type="match status" value="1"/>
</dbReference>
<dbReference type="GO" id="GO:0061929">
    <property type="term" value="F:gamma-glutamylaminecyclotransferase activity"/>
    <property type="evidence" value="ECO:0007669"/>
    <property type="project" value="UniProtKB-UniRule"/>
</dbReference>
<evidence type="ECO:0000259" key="7">
    <source>
        <dbReference type="Pfam" id="PF06094"/>
    </source>
</evidence>
<sequence length="262" mass="28917">MYIRIRTGGGGQVGRACDSLVKKFATESTSEEVGFEQFLEVGAFVLMTHVFVYGTLKKGQPNHHRMFDPANGNAQFLAAARTVDKFPLVIGGENNIPYLLNVPGEGGRVRGEIYVVDDRMLTFLDAFEKVPTMYQRNVVKLEVEEWVGGSSSSSSPKEAKGSAVEAHVYSTNTYEPGWRTLPTYESYDAYGDHGLVYRRTEAAPICHPDTHRSRYHRLESDASRYREPVAVARGHVGGELRQVEHESCCKGLIAEAGSPAGL</sequence>
<reference evidence="8" key="1">
    <citation type="journal article" date="2023" name="Front. Mar. Sci.">
        <title>A new Merluccius polli reference genome to investigate the effects of global change in West African waters.</title>
        <authorList>
            <person name="Mateo J.L."/>
            <person name="Blanco-Fernandez C."/>
            <person name="Garcia-Vazquez E."/>
            <person name="Machado-Schiaffino G."/>
        </authorList>
    </citation>
    <scope>NUCLEOTIDE SEQUENCE</scope>
    <source>
        <strain evidence="8">C29</strain>
        <tissue evidence="8">Fin</tissue>
    </source>
</reference>
<gene>
    <name evidence="8" type="primary">ggact.2</name>
    <name evidence="8" type="ORF">N1851_019814</name>
</gene>
<feature type="active site" description="Proton acceptor" evidence="5">
    <location>
        <position position="128"/>
    </location>
</feature>
<dbReference type="GO" id="GO:0042219">
    <property type="term" value="P:modified amino acid catabolic process"/>
    <property type="evidence" value="ECO:0007669"/>
    <property type="project" value="UniProtKB-UniRule"/>
</dbReference>
<comment type="catalytic activity">
    <reaction evidence="1 6">
        <text>epsilon-(gamma-L-glutamyl)-L-lysine = 5-oxo-L-proline + L-lysine</text>
        <dbReference type="Rhea" id="RHEA:16961"/>
        <dbReference type="ChEBI" id="CHEBI:32551"/>
        <dbReference type="ChEBI" id="CHEBI:58402"/>
        <dbReference type="ChEBI" id="CHEBI:133752"/>
        <dbReference type="EC" id="4.3.2.8"/>
    </reaction>
</comment>
<keyword evidence="3 6" id="KW-0456">Lyase</keyword>
<dbReference type="CDD" id="cd06661">
    <property type="entry name" value="GGCT_like"/>
    <property type="match status" value="1"/>
</dbReference>
<dbReference type="EC" id="4.3.2.8" evidence="6"/>
<dbReference type="FunFam" id="3.10.490.10:FF:000008">
    <property type="entry name" value="Gamma-glutamylaminecyclotransferase A"/>
    <property type="match status" value="1"/>
</dbReference>
<dbReference type="GO" id="GO:0005829">
    <property type="term" value="C:cytosol"/>
    <property type="evidence" value="ECO:0007669"/>
    <property type="project" value="TreeGrafter"/>
</dbReference>
<dbReference type="Pfam" id="PF06094">
    <property type="entry name" value="GGACT"/>
    <property type="match status" value="1"/>
</dbReference>
<evidence type="ECO:0000256" key="5">
    <source>
        <dbReference type="PIRSR" id="PIRSR639126-1"/>
    </source>
</evidence>
<dbReference type="Proteomes" id="UP001174136">
    <property type="component" value="Unassembled WGS sequence"/>
</dbReference>
<evidence type="ECO:0000256" key="6">
    <source>
        <dbReference type="RuleBase" id="RU367036"/>
    </source>
</evidence>
<comment type="caution">
    <text evidence="8">The sequence shown here is derived from an EMBL/GenBank/DDBJ whole genome shotgun (WGS) entry which is preliminary data.</text>
</comment>
<keyword evidence="9" id="KW-1185">Reference proteome</keyword>
<proteinExistence type="inferred from homology"/>
<dbReference type="PANTHER" id="PTHR12510">
    <property type="entry name" value="TROPONIN C-AKIN-1 PROTEIN"/>
    <property type="match status" value="1"/>
</dbReference>
<dbReference type="InterPro" id="IPR013024">
    <property type="entry name" value="GGCT-like"/>
</dbReference>
<protein>
    <recommendedName>
        <fullName evidence="6">Gamma-glutamylaminecyclotransferase</fullName>
        <ecNumber evidence="6">4.3.2.8</ecNumber>
    </recommendedName>
</protein>
<name>A0AA47MLU9_MERPO</name>
<organism evidence="8 9">
    <name type="scientific">Merluccius polli</name>
    <name type="common">Benguela hake</name>
    <name type="synonym">Merluccius cadenati</name>
    <dbReference type="NCBI Taxonomy" id="89951"/>
    <lineage>
        <taxon>Eukaryota</taxon>
        <taxon>Metazoa</taxon>
        <taxon>Chordata</taxon>
        <taxon>Craniata</taxon>
        <taxon>Vertebrata</taxon>
        <taxon>Euteleostomi</taxon>
        <taxon>Actinopterygii</taxon>
        <taxon>Neopterygii</taxon>
        <taxon>Teleostei</taxon>
        <taxon>Neoteleostei</taxon>
        <taxon>Acanthomorphata</taxon>
        <taxon>Zeiogadaria</taxon>
        <taxon>Gadariae</taxon>
        <taxon>Gadiformes</taxon>
        <taxon>Gadoidei</taxon>
        <taxon>Merlucciidae</taxon>
        <taxon>Merluccius</taxon>
    </lineage>
</organism>